<dbReference type="SMART" id="SM00343">
    <property type="entry name" value="ZnF_C2HC"/>
    <property type="match status" value="2"/>
</dbReference>
<organism evidence="4 5">
    <name type="scientific">Rhizophagus irregularis (strain DAOM 197198w)</name>
    <name type="common">Glomus intraradices</name>
    <dbReference type="NCBI Taxonomy" id="1432141"/>
    <lineage>
        <taxon>Eukaryota</taxon>
        <taxon>Fungi</taxon>
        <taxon>Fungi incertae sedis</taxon>
        <taxon>Mucoromycota</taxon>
        <taxon>Glomeromycotina</taxon>
        <taxon>Glomeromycetes</taxon>
        <taxon>Glomerales</taxon>
        <taxon>Glomeraceae</taxon>
        <taxon>Rhizophagus</taxon>
    </lineage>
</organism>
<comment type="caution">
    <text evidence="4">The sequence shown here is derived from an EMBL/GenBank/DDBJ whole genome shotgun (WGS) entry which is preliminary data.</text>
</comment>
<dbReference type="SUPFAM" id="SSF57756">
    <property type="entry name" value="Retrovirus zinc finger-like domains"/>
    <property type="match status" value="1"/>
</dbReference>
<keyword evidence="1" id="KW-0479">Metal-binding</keyword>
<dbReference type="PROSITE" id="PS50158">
    <property type="entry name" value="ZF_CCHC"/>
    <property type="match status" value="1"/>
</dbReference>
<dbReference type="OrthoDB" id="2429502at2759"/>
<dbReference type="GO" id="GO:0003676">
    <property type="term" value="F:nucleic acid binding"/>
    <property type="evidence" value="ECO:0007669"/>
    <property type="project" value="InterPro"/>
</dbReference>
<dbReference type="EMBL" id="JEMT01024379">
    <property type="protein sequence ID" value="EXX62861.1"/>
    <property type="molecule type" value="Genomic_DNA"/>
</dbReference>
<name>A0A015KSL0_RHIIW</name>
<evidence type="ECO:0000256" key="1">
    <source>
        <dbReference type="PROSITE-ProRule" id="PRU00047"/>
    </source>
</evidence>
<reference evidence="4 5" key="1">
    <citation type="submission" date="2014-02" db="EMBL/GenBank/DDBJ databases">
        <title>Single nucleus genome sequencing reveals high similarity among nuclei of an endomycorrhizal fungus.</title>
        <authorList>
            <person name="Lin K."/>
            <person name="Geurts R."/>
            <person name="Zhang Z."/>
            <person name="Limpens E."/>
            <person name="Saunders D.G."/>
            <person name="Mu D."/>
            <person name="Pang E."/>
            <person name="Cao H."/>
            <person name="Cha H."/>
            <person name="Lin T."/>
            <person name="Zhou Q."/>
            <person name="Shang Y."/>
            <person name="Li Y."/>
            <person name="Ivanov S."/>
            <person name="Sharma T."/>
            <person name="Velzen R.V."/>
            <person name="Ruijter N.D."/>
            <person name="Aanen D.K."/>
            <person name="Win J."/>
            <person name="Kamoun S."/>
            <person name="Bisseling T."/>
            <person name="Huang S."/>
        </authorList>
    </citation>
    <scope>NUCLEOTIDE SEQUENCE [LARGE SCALE GENOMIC DNA]</scope>
    <source>
        <strain evidence="5">DAOM197198w</strain>
    </source>
</reference>
<evidence type="ECO:0000313" key="4">
    <source>
        <dbReference type="EMBL" id="EXX62861.1"/>
    </source>
</evidence>
<feature type="domain" description="CCHC-type" evidence="3">
    <location>
        <begin position="173"/>
        <end position="189"/>
    </location>
</feature>
<keyword evidence="5" id="KW-1185">Reference proteome</keyword>
<dbReference type="Pfam" id="PF00098">
    <property type="entry name" value="zf-CCHC"/>
    <property type="match status" value="1"/>
</dbReference>
<protein>
    <recommendedName>
        <fullName evidence="3">CCHC-type domain-containing protein</fullName>
    </recommendedName>
</protein>
<evidence type="ECO:0000313" key="5">
    <source>
        <dbReference type="Proteomes" id="UP000022910"/>
    </source>
</evidence>
<dbReference type="InterPro" id="IPR001878">
    <property type="entry name" value="Znf_CCHC"/>
</dbReference>
<dbReference type="PANTHER" id="PTHR33223">
    <property type="entry name" value="CCHC-TYPE DOMAIN-CONTAINING PROTEIN"/>
    <property type="match status" value="1"/>
</dbReference>
<dbReference type="AlphaFoldDB" id="A0A015KSL0"/>
<evidence type="ECO:0000259" key="3">
    <source>
        <dbReference type="PROSITE" id="PS50158"/>
    </source>
</evidence>
<keyword evidence="1" id="KW-0863">Zinc-finger</keyword>
<proteinExistence type="predicted"/>
<feature type="compositionally biased region" description="Low complexity" evidence="2">
    <location>
        <begin position="192"/>
        <end position="205"/>
    </location>
</feature>
<feature type="region of interest" description="Disordered" evidence="2">
    <location>
        <begin position="190"/>
        <end position="217"/>
    </location>
</feature>
<gene>
    <name evidence="4" type="ORF">RirG_157820</name>
</gene>
<evidence type="ECO:0000256" key="2">
    <source>
        <dbReference type="SAM" id="MobiDB-lite"/>
    </source>
</evidence>
<dbReference type="HOGENOM" id="CLU_009853_4_0_1"/>
<keyword evidence="1" id="KW-0862">Zinc</keyword>
<dbReference type="PANTHER" id="PTHR33223:SF6">
    <property type="entry name" value="CCHC-TYPE DOMAIN-CONTAINING PROTEIN"/>
    <property type="match status" value="1"/>
</dbReference>
<sequence>MIELTRIKQEKNESVEEYNRRFKSILRIATRGQALHDMYQVNYYIQGLEPTLGYQVRRSSPTNLNDAINIARREEEAKNELIMKTTGVNIEQIRQEKNIEEILKEETNKREENEIYKKMQKPVNEKDIDELSKALEQFRAEKIAMGEMINEIKNQQRRNINRNTNTRNTRTMRCYECNEEGHIRPECPQLGRRNNYRTQNNFNRNNNERRNNGNNRNINLMDHERYYANNRNYDNGNYYNNYETYKYEKEIFPTLRSGKKYGRDLDNEDIEMEIEDVPIPPKREYDMKMDIDGERKRGFSNKEDRDKAYRSRKIHNQCERCGLRGHFIKEYPNPGMKRGNKNIRVRVDVPPEKYVMDMYNEKANITYGQIYKENPKFRRIARDYDEDNSA</sequence>
<dbReference type="InterPro" id="IPR036875">
    <property type="entry name" value="Znf_CCHC_sf"/>
</dbReference>
<dbReference type="GO" id="GO:0008270">
    <property type="term" value="F:zinc ion binding"/>
    <property type="evidence" value="ECO:0007669"/>
    <property type="project" value="UniProtKB-KW"/>
</dbReference>
<dbReference type="Gene3D" id="4.10.60.10">
    <property type="entry name" value="Zinc finger, CCHC-type"/>
    <property type="match status" value="1"/>
</dbReference>
<accession>A0A015KSL0</accession>
<dbReference type="Proteomes" id="UP000022910">
    <property type="component" value="Unassembled WGS sequence"/>
</dbReference>